<proteinExistence type="predicted"/>
<dbReference type="EMBL" id="JBEYXT010000062">
    <property type="protein sequence ID" value="MEU6802506.1"/>
    <property type="molecule type" value="Genomic_DNA"/>
</dbReference>
<reference evidence="1 2" key="1">
    <citation type="submission" date="2024-06" db="EMBL/GenBank/DDBJ databases">
        <title>The Natural Products Discovery Center: Release of the First 8490 Sequenced Strains for Exploring Actinobacteria Biosynthetic Diversity.</title>
        <authorList>
            <person name="Kalkreuter E."/>
            <person name="Kautsar S.A."/>
            <person name="Yang D."/>
            <person name="Bader C.D."/>
            <person name="Teijaro C.N."/>
            <person name="Fluegel L."/>
            <person name="Davis C.M."/>
            <person name="Simpson J.R."/>
            <person name="Lauterbach L."/>
            <person name="Steele A.D."/>
            <person name="Gui C."/>
            <person name="Meng S."/>
            <person name="Li G."/>
            <person name="Viehrig K."/>
            <person name="Ye F."/>
            <person name="Su P."/>
            <person name="Kiefer A.F."/>
            <person name="Nichols A."/>
            <person name="Cepeda A.J."/>
            <person name="Yan W."/>
            <person name="Fan B."/>
            <person name="Jiang Y."/>
            <person name="Adhikari A."/>
            <person name="Zheng C.-J."/>
            <person name="Schuster L."/>
            <person name="Cowan T.M."/>
            <person name="Smanski M.J."/>
            <person name="Chevrette M.G."/>
            <person name="De Carvalho L.P.S."/>
            <person name="Shen B."/>
        </authorList>
    </citation>
    <scope>NUCLEOTIDE SEQUENCE [LARGE SCALE GENOMIC DNA]</scope>
    <source>
        <strain evidence="1 2">NPDC046851</strain>
    </source>
</reference>
<organism evidence="1 2">
    <name type="scientific">Streptomyces neyagawaensis</name>
    <dbReference type="NCBI Taxonomy" id="42238"/>
    <lineage>
        <taxon>Bacteria</taxon>
        <taxon>Bacillati</taxon>
        <taxon>Actinomycetota</taxon>
        <taxon>Actinomycetes</taxon>
        <taxon>Kitasatosporales</taxon>
        <taxon>Streptomycetaceae</taxon>
        <taxon>Streptomyces</taxon>
    </lineage>
</organism>
<evidence type="ECO:0000313" key="2">
    <source>
        <dbReference type="Proteomes" id="UP001551189"/>
    </source>
</evidence>
<comment type="caution">
    <text evidence="1">The sequence shown here is derived from an EMBL/GenBank/DDBJ whole genome shotgun (WGS) entry which is preliminary data.</text>
</comment>
<gene>
    <name evidence="1" type="ORF">ABZ931_16035</name>
</gene>
<sequence length="43" mass="5105">MKCDDAHQWAEPRFLRRMGAEYLALVERTRPELIDWSEVGGRD</sequence>
<name>A0ABV3B063_9ACTN</name>
<keyword evidence="2" id="KW-1185">Reference proteome</keyword>
<dbReference type="RefSeq" id="WP_359695910.1">
    <property type="nucleotide sequence ID" value="NZ_JBEYXT010000062.1"/>
</dbReference>
<evidence type="ECO:0000313" key="1">
    <source>
        <dbReference type="EMBL" id="MEU6802506.1"/>
    </source>
</evidence>
<protein>
    <submittedName>
        <fullName evidence="1">Uncharacterized protein</fullName>
    </submittedName>
</protein>
<accession>A0ABV3B063</accession>
<dbReference type="Proteomes" id="UP001551189">
    <property type="component" value="Unassembled WGS sequence"/>
</dbReference>